<organism evidence="4 5">
    <name type="scientific">Lactiplantibacillus mudanjiangensis</name>
    <dbReference type="NCBI Taxonomy" id="1296538"/>
    <lineage>
        <taxon>Bacteria</taxon>
        <taxon>Bacillati</taxon>
        <taxon>Bacillota</taxon>
        <taxon>Bacilli</taxon>
        <taxon>Lactobacillales</taxon>
        <taxon>Lactobacillaceae</taxon>
        <taxon>Lactiplantibacillus</taxon>
    </lineage>
</organism>
<proteinExistence type="predicted"/>
<dbReference type="InterPro" id="IPR000182">
    <property type="entry name" value="GNAT_dom"/>
</dbReference>
<evidence type="ECO:0000256" key="1">
    <source>
        <dbReference type="ARBA" id="ARBA00022679"/>
    </source>
</evidence>
<feature type="domain" description="N-acetyltransferase" evidence="3">
    <location>
        <begin position="4"/>
        <end position="142"/>
    </location>
</feature>
<dbReference type="CDD" id="cd04301">
    <property type="entry name" value="NAT_SF"/>
    <property type="match status" value="1"/>
</dbReference>
<dbReference type="PROSITE" id="PS51186">
    <property type="entry name" value="GNAT"/>
    <property type="match status" value="1"/>
</dbReference>
<keyword evidence="5" id="KW-1185">Reference proteome</keyword>
<keyword evidence="2" id="KW-0012">Acyltransferase</keyword>
<dbReference type="InterPro" id="IPR050832">
    <property type="entry name" value="Bact_Acetyltransf"/>
</dbReference>
<keyword evidence="1 4" id="KW-0808">Transferase</keyword>
<evidence type="ECO:0000259" key="3">
    <source>
        <dbReference type="PROSITE" id="PS51186"/>
    </source>
</evidence>
<dbReference type="EMBL" id="UYIG01000001">
    <property type="protein sequence ID" value="VDG26833.1"/>
    <property type="molecule type" value="Genomic_DNA"/>
</dbReference>
<accession>A0A660DUG1</accession>
<name>A0A660DUG1_9LACO</name>
<evidence type="ECO:0000313" key="4">
    <source>
        <dbReference type="EMBL" id="VDG26833.1"/>
    </source>
</evidence>
<dbReference type="Gene3D" id="3.40.630.30">
    <property type="match status" value="1"/>
</dbReference>
<dbReference type="PANTHER" id="PTHR43877">
    <property type="entry name" value="AMINOALKYLPHOSPHONATE N-ACETYLTRANSFERASE-RELATED-RELATED"/>
    <property type="match status" value="1"/>
</dbReference>
<gene>
    <name evidence="4" type="ORF">MUDAN_MDHGFNIF_00233</name>
</gene>
<dbReference type="OrthoDB" id="9788755at2"/>
<dbReference type="RefSeq" id="WP_130851197.1">
    <property type="nucleotide sequence ID" value="NZ_UYIG01000001.1"/>
</dbReference>
<dbReference type="InterPro" id="IPR016181">
    <property type="entry name" value="Acyl_CoA_acyltransferase"/>
</dbReference>
<protein>
    <submittedName>
        <fullName evidence="4">GNAT family N-acetyltransferase [Lactobacillus sp.]</fullName>
    </submittedName>
</protein>
<reference evidence="4 5" key="1">
    <citation type="submission" date="2018-11" db="EMBL/GenBank/DDBJ databases">
        <authorList>
            <person name="Wuyts S."/>
        </authorList>
    </citation>
    <scope>NUCLEOTIDE SEQUENCE [LARGE SCALE GENOMIC DNA]</scope>
    <source>
        <strain evidence="4">Lactobacillus mudanjiangensis AMBF249</strain>
    </source>
</reference>
<dbReference type="Proteomes" id="UP000289996">
    <property type="component" value="Unassembled WGS sequence"/>
</dbReference>
<dbReference type="SUPFAM" id="SSF55729">
    <property type="entry name" value="Acyl-CoA N-acyltransferases (Nat)"/>
    <property type="match status" value="1"/>
</dbReference>
<evidence type="ECO:0000313" key="5">
    <source>
        <dbReference type="Proteomes" id="UP000289996"/>
    </source>
</evidence>
<evidence type="ECO:0000256" key="2">
    <source>
        <dbReference type="ARBA" id="ARBA00023315"/>
    </source>
</evidence>
<dbReference type="Pfam" id="PF00583">
    <property type="entry name" value="Acetyltransf_1"/>
    <property type="match status" value="1"/>
</dbReference>
<dbReference type="AlphaFoldDB" id="A0A660DUG1"/>
<sequence>MSTIQIRPATPADQAALAQLYLVDRQQDFPWVTNPTLEDFDTDSQGELVLVAWQGDQLAGFASFYRPANFVHLLFVAPTARQQGVGLALLTELRQYATAPLTLKCVMDNEAALRFYAKVGFQIVAANRDALPANYTLKDTQVHQYVQVNR</sequence>
<dbReference type="PANTHER" id="PTHR43877:SF2">
    <property type="entry name" value="AMINOALKYLPHOSPHONATE N-ACETYLTRANSFERASE-RELATED"/>
    <property type="match status" value="1"/>
</dbReference>
<dbReference type="GO" id="GO:0016747">
    <property type="term" value="F:acyltransferase activity, transferring groups other than amino-acyl groups"/>
    <property type="evidence" value="ECO:0007669"/>
    <property type="project" value="InterPro"/>
</dbReference>